<organism evidence="3 4">
    <name type="scientific">Desulfuribacillus alkaliarsenatis</name>
    <dbReference type="NCBI Taxonomy" id="766136"/>
    <lineage>
        <taxon>Bacteria</taxon>
        <taxon>Bacillati</taxon>
        <taxon>Bacillota</taxon>
        <taxon>Desulfuribacillia</taxon>
        <taxon>Desulfuribacillales</taxon>
        <taxon>Desulfuribacillaceae</taxon>
        <taxon>Desulfuribacillus</taxon>
    </lineage>
</organism>
<dbReference type="NCBIfam" id="NF003997">
    <property type="entry name" value="PRK05473.1"/>
    <property type="match status" value="1"/>
</dbReference>
<sequence length="97" mass="11253">MLTSSNDRTSIDHTMRFDVKADENELQPRDVVLTVYEALKEKGYHPINQIVGYILSGDPAYIPRHNNARNLIRKIERDDLIEELVTSYLKQHKKADS</sequence>
<reference evidence="3 4" key="1">
    <citation type="submission" date="2016-09" db="EMBL/GenBank/DDBJ databases">
        <title>Draft genome sequence for the type strain of Desulfuribacillus alkaliarsenatis AHT28, an obligately anaerobic, sulfidogenic bacterium isolated from Russian soda lake sediments.</title>
        <authorList>
            <person name="Abin C.A."/>
            <person name="Hollibaugh J.T."/>
        </authorList>
    </citation>
    <scope>NUCLEOTIDE SEQUENCE [LARGE SCALE GENOMIC DNA]</scope>
    <source>
        <strain evidence="3 4">AHT28</strain>
    </source>
</reference>
<gene>
    <name evidence="3" type="ORF">BHF68_09125</name>
</gene>
<dbReference type="HAMAP" id="MF_01507">
    <property type="entry name" value="UPF0297"/>
    <property type="match status" value="1"/>
</dbReference>
<dbReference type="EMBL" id="MIJE01000032">
    <property type="protein sequence ID" value="OEF96311.1"/>
    <property type="molecule type" value="Genomic_DNA"/>
</dbReference>
<dbReference type="Pfam" id="PF06135">
    <property type="entry name" value="IreB"/>
    <property type="match status" value="1"/>
</dbReference>
<dbReference type="PANTHER" id="PTHR40067">
    <property type="entry name" value="UPF0297 PROTEIN YRZL"/>
    <property type="match status" value="1"/>
</dbReference>
<accession>A0A1E5G0F2</accession>
<dbReference type="PIRSF" id="PIRSF037258">
    <property type="entry name" value="DUF965_bac"/>
    <property type="match status" value="1"/>
</dbReference>
<dbReference type="PANTHER" id="PTHR40067:SF1">
    <property type="entry name" value="UPF0297 PROTEIN YRZL"/>
    <property type="match status" value="1"/>
</dbReference>
<dbReference type="InterPro" id="IPR009309">
    <property type="entry name" value="IreB"/>
</dbReference>
<dbReference type="AlphaFoldDB" id="A0A1E5G0F2"/>
<comment type="caution">
    <text evidence="3">The sequence shown here is derived from an EMBL/GenBank/DDBJ whole genome shotgun (WGS) entry which is preliminary data.</text>
</comment>
<evidence type="ECO:0000256" key="1">
    <source>
        <dbReference type="ARBA" id="ARBA00010888"/>
    </source>
</evidence>
<dbReference type="Proteomes" id="UP000094296">
    <property type="component" value="Unassembled WGS sequence"/>
</dbReference>
<name>A0A1E5G0F2_9FIRM</name>
<dbReference type="STRING" id="766136.BHF68_09125"/>
<protein>
    <recommendedName>
        <fullName evidence="2">UPF0297 protein BHF68_09125</fullName>
    </recommendedName>
</protein>
<evidence type="ECO:0000313" key="3">
    <source>
        <dbReference type="EMBL" id="OEF96311.1"/>
    </source>
</evidence>
<comment type="similarity">
    <text evidence="1 2">Belongs to the UPF0297 family.</text>
</comment>
<evidence type="ECO:0000313" key="4">
    <source>
        <dbReference type="Proteomes" id="UP000094296"/>
    </source>
</evidence>
<keyword evidence="4" id="KW-1185">Reference proteome</keyword>
<evidence type="ECO:0000256" key="2">
    <source>
        <dbReference type="HAMAP-Rule" id="MF_01507"/>
    </source>
</evidence>
<proteinExistence type="inferred from homology"/>